<evidence type="ECO:0000256" key="6">
    <source>
        <dbReference type="ARBA" id="ARBA00023002"/>
    </source>
</evidence>
<keyword evidence="6" id="KW-0560">Oxidoreductase</keyword>
<dbReference type="InterPro" id="IPR036291">
    <property type="entry name" value="NAD(P)-bd_dom_sf"/>
</dbReference>
<sequence>MESWDIVEWGRGLQHRVREAPVPRGTEVLVRVTHCGVCHTDVHVQEGYFELGGGQRMSLAVRGSPLPLTPGHEIVGEVVAAGEEAHGVRPGQRVLVNPWTGCGECPLCRSDQDNLCANSRSLGISLQGGFASHVLVPRPKYLVDITGLDPALAAPLACSGVSTYRAARKLQPIDPGEWVAVIGCGGLGLAAISALRALGHARILACDIDERKTDAAVQWGATTACSIKADAAGEIASAAGGPLYAIMDFVGTDATMALSHAALRKGGRYVVCGLFGGELKVSSTVLALRELAVQGSIVGSPQDLRELVALAQAGTLRLGNVQPRPMTEAQDALVDLAAGRVIGRQVLVAG</sequence>
<dbReference type="EMBL" id="JAEQND010000004">
    <property type="protein sequence ID" value="MBL0425330.1"/>
    <property type="molecule type" value="Genomic_DNA"/>
</dbReference>
<dbReference type="Gene3D" id="3.90.180.10">
    <property type="entry name" value="Medium-chain alcohol dehydrogenases, catalytic domain"/>
    <property type="match status" value="1"/>
</dbReference>
<dbReference type="Pfam" id="PF08240">
    <property type="entry name" value="ADH_N"/>
    <property type="match status" value="1"/>
</dbReference>
<evidence type="ECO:0000256" key="4">
    <source>
        <dbReference type="ARBA" id="ARBA00022723"/>
    </source>
</evidence>
<evidence type="ECO:0000256" key="5">
    <source>
        <dbReference type="ARBA" id="ARBA00022833"/>
    </source>
</evidence>
<dbReference type="SUPFAM" id="SSF51735">
    <property type="entry name" value="NAD(P)-binding Rossmann-fold domains"/>
    <property type="match status" value="1"/>
</dbReference>
<comment type="similarity">
    <text evidence="2 7">Belongs to the zinc-containing alcohol dehydrogenase family.</text>
</comment>
<evidence type="ECO:0000313" key="10">
    <source>
        <dbReference type="Proteomes" id="UP000622707"/>
    </source>
</evidence>
<dbReference type="InterPro" id="IPR020843">
    <property type="entry name" value="ER"/>
</dbReference>
<name>A0ABS1JM68_9BURK</name>
<dbReference type="InterPro" id="IPR002328">
    <property type="entry name" value="ADH_Zn_CS"/>
</dbReference>
<keyword evidence="5 7" id="KW-0862">Zinc</keyword>
<dbReference type="InterPro" id="IPR013149">
    <property type="entry name" value="ADH-like_C"/>
</dbReference>
<evidence type="ECO:0000256" key="7">
    <source>
        <dbReference type="RuleBase" id="RU361277"/>
    </source>
</evidence>
<dbReference type="InterPro" id="IPR013154">
    <property type="entry name" value="ADH-like_N"/>
</dbReference>
<evidence type="ECO:0000256" key="3">
    <source>
        <dbReference type="ARBA" id="ARBA00013190"/>
    </source>
</evidence>
<dbReference type="EC" id="1.1.1.1" evidence="3"/>
<keyword evidence="10" id="KW-1185">Reference proteome</keyword>
<gene>
    <name evidence="9" type="ORF">JI746_09425</name>
</gene>
<comment type="cofactor">
    <cofactor evidence="1 7">
        <name>Zn(2+)</name>
        <dbReference type="ChEBI" id="CHEBI:29105"/>
    </cofactor>
</comment>
<keyword evidence="4 7" id="KW-0479">Metal-binding</keyword>
<dbReference type="SMART" id="SM00829">
    <property type="entry name" value="PKS_ER"/>
    <property type="match status" value="1"/>
</dbReference>
<comment type="caution">
    <text evidence="9">The sequence shown here is derived from an EMBL/GenBank/DDBJ whole genome shotgun (WGS) entry which is preliminary data.</text>
</comment>
<dbReference type="Pfam" id="PF00107">
    <property type="entry name" value="ADH_zinc_N"/>
    <property type="match status" value="1"/>
</dbReference>
<dbReference type="SUPFAM" id="SSF50129">
    <property type="entry name" value="GroES-like"/>
    <property type="match status" value="1"/>
</dbReference>
<dbReference type="InterPro" id="IPR011032">
    <property type="entry name" value="GroES-like_sf"/>
</dbReference>
<reference evidence="9 10" key="1">
    <citation type="journal article" date="2017" name="Int. J. Syst. Evol. Microbiol.">
        <title>Ramlibacter alkalitolerans sp. nov., alkali-tolerant bacterium isolated from soil of ginseng.</title>
        <authorList>
            <person name="Lee D.H."/>
            <person name="Cha C.J."/>
        </authorList>
    </citation>
    <scope>NUCLEOTIDE SEQUENCE [LARGE SCALE GENOMIC DNA]</scope>
    <source>
        <strain evidence="9 10">KACC 19305</strain>
    </source>
</reference>
<evidence type="ECO:0000256" key="1">
    <source>
        <dbReference type="ARBA" id="ARBA00001947"/>
    </source>
</evidence>
<proteinExistence type="inferred from homology"/>
<dbReference type="PROSITE" id="PS00059">
    <property type="entry name" value="ADH_ZINC"/>
    <property type="match status" value="1"/>
</dbReference>
<organism evidence="9 10">
    <name type="scientific">Ramlibacter alkalitolerans</name>
    <dbReference type="NCBI Taxonomy" id="2039631"/>
    <lineage>
        <taxon>Bacteria</taxon>
        <taxon>Pseudomonadati</taxon>
        <taxon>Pseudomonadota</taxon>
        <taxon>Betaproteobacteria</taxon>
        <taxon>Burkholderiales</taxon>
        <taxon>Comamonadaceae</taxon>
        <taxon>Ramlibacter</taxon>
    </lineage>
</organism>
<dbReference type="PANTHER" id="PTHR42940">
    <property type="entry name" value="ALCOHOL DEHYDROGENASE 1-RELATED"/>
    <property type="match status" value="1"/>
</dbReference>
<dbReference type="Proteomes" id="UP000622707">
    <property type="component" value="Unassembled WGS sequence"/>
</dbReference>
<feature type="domain" description="Enoyl reductase (ER)" evidence="8">
    <location>
        <begin position="10"/>
        <end position="347"/>
    </location>
</feature>
<dbReference type="Gene3D" id="3.40.50.720">
    <property type="entry name" value="NAD(P)-binding Rossmann-like Domain"/>
    <property type="match status" value="1"/>
</dbReference>
<dbReference type="PANTHER" id="PTHR42940:SF8">
    <property type="entry name" value="VACUOLAR PROTEIN SORTING-ASSOCIATED PROTEIN 11"/>
    <property type="match status" value="1"/>
</dbReference>
<dbReference type="CDD" id="cd08240">
    <property type="entry name" value="6_hydroxyhexanoate_dh_like"/>
    <property type="match status" value="1"/>
</dbReference>
<evidence type="ECO:0000256" key="2">
    <source>
        <dbReference type="ARBA" id="ARBA00008072"/>
    </source>
</evidence>
<evidence type="ECO:0000313" key="9">
    <source>
        <dbReference type="EMBL" id="MBL0425330.1"/>
    </source>
</evidence>
<accession>A0ABS1JM68</accession>
<dbReference type="RefSeq" id="WP_201688807.1">
    <property type="nucleotide sequence ID" value="NZ_JAEQND010000004.1"/>
</dbReference>
<protein>
    <recommendedName>
        <fullName evidence="3">alcohol dehydrogenase</fullName>
        <ecNumber evidence="3">1.1.1.1</ecNumber>
    </recommendedName>
</protein>
<evidence type="ECO:0000259" key="8">
    <source>
        <dbReference type="SMART" id="SM00829"/>
    </source>
</evidence>